<keyword evidence="2" id="KW-1185">Reference proteome</keyword>
<name>A0AAQ3NML6_VIGMU</name>
<accession>A0AAQ3NML6</accession>
<evidence type="ECO:0000313" key="2">
    <source>
        <dbReference type="Proteomes" id="UP001374535"/>
    </source>
</evidence>
<organism evidence="1 2">
    <name type="scientific">Vigna mungo</name>
    <name type="common">Black gram</name>
    <name type="synonym">Phaseolus mungo</name>
    <dbReference type="NCBI Taxonomy" id="3915"/>
    <lineage>
        <taxon>Eukaryota</taxon>
        <taxon>Viridiplantae</taxon>
        <taxon>Streptophyta</taxon>
        <taxon>Embryophyta</taxon>
        <taxon>Tracheophyta</taxon>
        <taxon>Spermatophyta</taxon>
        <taxon>Magnoliopsida</taxon>
        <taxon>eudicotyledons</taxon>
        <taxon>Gunneridae</taxon>
        <taxon>Pentapetalae</taxon>
        <taxon>rosids</taxon>
        <taxon>fabids</taxon>
        <taxon>Fabales</taxon>
        <taxon>Fabaceae</taxon>
        <taxon>Papilionoideae</taxon>
        <taxon>50 kb inversion clade</taxon>
        <taxon>NPAAA clade</taxon>
        <taxon>indigoferoid/millettioid clade</taxon>
        <taxon>Phaseoleae</taxon>
        <taxon>Vigna</taxon>
    </lineage>
</organism>
<dbReference type="Proteomes" id="UP001374535">
    <property type="component" value="Chromosome 5"/>
</dbReference>
<gene>
    <name evidence="1" type="ORF">V8G54_016240</name>
</gene>
<dbReference type="AlphaFoldDB" id="A0AAQ3NML6"/>
<sequence>MPCTQIPFWIKRDVKFMSDINDSPIFFFSMPWSNIFIDYSDNEDMTKLHPKLGLTRKRACQCIDHPNSFKYFDPRYKMGIYCKLPFISFTHPIRSNKYQLRSSSKI</sequence>
<protein>
    <submittedName>
        <fullName evidence="1">Uncharacterized protein</fullName>
    </submittedName>
</protein>
<dbReference type="EMBL" id="CP144696">
    <property type="protein sequence ID" value="WVZ11710.1"/>
    <property type="molecule type" value="Genomic_DNA"/>
</dbReference>
<proteinExistence type="predicted"/>
<reference evidence="1 2" key="1">
    <citation type="journal article" date="2023" name="Life. Sci Alliance">
        <title>Evolutionary insights into 3D genome organization and epigenetic landscape of Vigna mungo.</title>
        <authorList>
            <person name="Junaid A."/>
            <person name="Singh B."/>
            <person name="Bhatia S."/>
        </authorList>
    </citation>
    <scope>NUCLEOTIDE SEQUENCE [LARGE SCALE GENOMIC DNA]</scope>
    <source>
        <strain evidence="1">Urdbean</strain>
    </source>
</reference>
<evidence type="ECO:0000313" key="1">
    <source>
        <dbReference type="EMBL" id="WVZ11710.1"/>
    </source>
</evidence>